<reference evidence="2" key="1">
    <citation type="journal article" date="2023" name="Access Microbiol">
        <title>De-novo genome assembly for Akanthomyces muscarius, a biocontrol agent of insect agricultural pests.</title>
        <authorList>
            <person name="Erdos Z."/>
            <person name="Studholme D.J."/>
            <person name="Raymond B."/>
            <person name="Sharma M."/>
        </authorList>
    </citation>
    <scope>NUCLEOTIDE SEQUENCE</scope>
    <source>
        <strain evidence="2">Ve6</strain>
    </source>
</reference>
<dbReference type="InterPro" id="IPR046347">
    <property type="entry name" value="bZIP_sf"/>
</dbReference>
<evidence type="ECO:0000256" key="1">
    <source>
        <dbReference type="SAM" id="MobiDB-lite"/>
    </source>
</evidence>
<dbReference type="PANTHER" id="PTHR40618:SF1">
    <property type="entry name" value="B-ZIP TRANSCRIPTION FACTOR (EUROFUNG)"/>
    <property type="match status" value="1"/>
</dbReference>
<dbReference type="RefSeq" id="XP_056056228.1">
    <property type="nucleotide sequence ID" value="XM_056199376.1"/>
</dbReference>
<dbReference type="PANTHER" id="PTHR40618">
    <property type="entry name" value="B-ZIP TRANSCRIPTION FACTOR (EUROFUNG)-RELATED"/>
    <property type="match status" value="1"/>
</dbReference>
<proteinExistence type="predicted"/>
<dbReference type="Proteomes" id="UP001144673">
    <property type="component" value="Chromosome 6"/>
</dbReference>
<dbReference type="SUPFAM" id="SSF57959">
    <property type="entry name" value="Leucine zipper domain"/>
    <property type="match status" value="1"/>
</dbReference>
<dbReference type="Gene3D" id="1.20.5.170">
    <property type="match status" value="1"/>
</dbReference>
<dbReference type="KEGG" id="amus:LMH87_001317"/>
<protein>
    <recommendedName>
        <fullName evidence="4">BZIP domain-containing protein</fullName>
    </recommendedName>
</protein>
<sequence>MTDFTDLESLLSAASYPDCPPPHQSIRSLGQTPAPRFQSENASPLREWRVNVSRKPRENTSGVSQRSSIQQTKRQPVASSIKGDASAAVNSTDDRKKEKRRRQVRLAQRAYRNRQTSTVSSLSARNVRLESALSDVASTMVGLRDMLYNSNASILQPDYGSFCFASEQCLSRISELGVGLSLHPGSFERTPSRPPFLSPVFAFSDRNDALPQHAPEKDLVDDYFIGEWDDVPIFTIGARVGSRASAKSTALPQQPPEQDRHRWRRVEVPLEALPENIRSQYEGSWLDAEQLEAYLRTKNVRLYSPSSNTDPRMLTRFGNSAVNITRLIAELLDNFYILVARNLSNDDIKPLTRLHSVLSHPARPSY</sequence>
<dbReference type="CDD" id="cd14688">
    <property type="entry name" value="bZIP_YAP"/>
    <property type="match status" value="1"/>
</dbReference>
<name>A0A9W8QGA5_AKAMU</name>
<keyword evidence="3" id="KW-1185">Reference proteome</keyword>
<feature type="region of interest" description="Disordered" evidence="1">
    <location>
        <begin position="13"/>
        <end position="102"/>
    </location>
</feature>
<organism evidence="2 3">
    <name type="scientific">Akanthomyces muscarius</name>
    <name type="common">Entomopathogenic fungus</name>
    <name type="synonym">Lecanicillium muscarium</name>
    <dbReference type="NCBI Taxonomy" id="2231603"/>
    <lineage>
        <taxon>Eukaryota</taxon>
        <taxon>Fungi</taxon>
        <taxon>Dikarya</taxon>
        <taxon>Ascomycota</taxon>
        <taxon>Pezizomycotina</taxon>
        <taxon>Sordariomycetes</taxon>
        <taxon>Hypocreomycetidae</taxon>
        <taxon>Hypocreales</taxon>
        <taxon>Cordycipitaceae</taxon>
        <taxon>Akanthomyces</taxon>
    </lineage>
</organism>
<dbReference type="GO" id="GO:0003700">
    <property type="term" value="F:DNA-binding transcription factor activity"/>
    <property type="evidence" value="ECO:0007669"/>
    <property type="project" value="InterPro"/>
</dbReference>
<dbReference type="GeneID" id="80888476"/>
<dbReference type="AlphaFoldDB" id="A0A9W8QGA5"/>
<gene>
    <name evidence="2" type="ORF">LMH87_001317</name>
</gene>
<evidence type="ECO:0008006" key="4">
    <source>
        <dbReference type="Google" id="ProtNLM"/>
    </source>
</evidence>
<accession>A0A9W8QGA5</accession>
<evidence type="ECO:0000313" key="2">
    <source>
        <dbReference type="EMBL" id="KAJ4156104.1"/>
    </source>
</evidence>
<evidence type="ECO:0000313" key="3">
    <source>
        <dbReference type="Proteomes" id="UP001144673"/>
    </source>
</evidence>
<dbReference type="EMBL" id="JAJHUN010000007">
    <property type="protein sequence ID" value="KAJ4156104.1"/>
    <property type="molecule type" value="Genomic_DNA"/>
</dbReference>
<feature type="compositionally biased region" description="Polar residues" evidence="1">
    <location>
        <begin position="59"/>
        <end position="78"/>
    </location>
</feature>
<comment type="caution">
    <text evidence="2">The sequence shown here is derived from an EMBL/GenBank/DDBJ whole genome shotgun (WGS) entry which is preliminary data.</text>
</comment>